<protein>
    <submittedName>
        <fullName evidence="8">LysR family transcriptional regulator</fullName>
    </submittedName>
</protein>
<dbReference type="Gene3D" id="3.40.190.10">
    <property type="entry name" value="Periplasmic binding protein-like II"/>
    <property type="match status" value="2"/>
</dbReference>
<evidence type="ECO:0000256" key="1">
    <source>
        <dbReference type="ARBA" id="ARBA00009437"/>
    </source>
</evidence>
<dbReference type="Pfam" id="PF03466">
    <property type="entry name" value="LysR_substrate"/>
    <property type="match status" value="1"/>
</dbReference>
<dbReference type="PANTHER" id="PTHR30346">
    <property type="entry name" value="TRANSCRIPTIONAL DUAL REGULATOR HCAR-RELATED"/>
    <property type="match status" value="1"/>
</dbReference>
<evidence type="ECO:0000259" key="7">
    <source>
        <dbReference type="Pfam" id="PF03466"/>
    </source>
</evidence>
<keyword evidence="3" id="KW-0238">DNA-binding</keyword>
<gene>
    <name evidence="8" type="ORF">DW322_12710</name>
</gene>
<feature type="region of interest" description="Disordered" evidence="6">
    <location>
        <begin position="192"/>
        <end position="246"/>
    </location>
</feature>
<keyword evidence="2" id="KW-0805">Transcription regulation</keyword>
<reference evidence="8 9" key="1">
    <citation type="submission" date="2018-07" db="EMBL/GenBank/DDBJ databases">
        <title>Genome sequence of Rhodococcus rhodnii ATCC 35071 from Rhodnius prolixus.</title>
        <authorList>
            <person name="Patel V."/>
            <person name="Vogel K.J."/>
        </authorList>
    </citation>
    <scope>NUCLEOTIDE SEQUENCE [LARGE SCALE GENOMIC DNA]</scope>
    <source>
        <strain evidence="8 9">ATCC 35071</strain>
    </source>
</reference>
<evidence type="ECO:0000256" key="2">
    <source>
        <dbReference type="ARBA" id="ARBA00023015"/>
    </source>
</evidence>
<organism evidence="8 9">
    <name type="scientific">Rhodococcus rhodnii</name>
    <dbReference type="NCBI Taxonomy" id="38312"/>
    <lineage>
        <taxon>Bacteria</taxon>
        <taxon>Bacillati</taxon>
        <taxon>Actinomycetota</taxon>
        <taxon>Actinomycetes</taxon>
        <taxon>Mycobacteriales</taxon>
        <taxon>Nocardiaceae</taxon>
        <taxon>Rhodococcus</taxon>
    </lineage>
</organism>
<evidence type="ECO:0000256" key="5">
    <source>
        <dbReference type="ARBA" id="ARBA00023163"/>
    </source>
</evidence>
<dbReference type="SUPFAM" id="SSF53850">
    <property type="entry name" value="Periplasmic binding protein-like II"/>
    <property type="match status" value="1"/>
</dbReference>
<proteinExistence type="inferred from homology"/>
<keyword evidence="4" id="KW-0010">Activator</keyword>
<comment type="similarity">
    <text evidence="1">Belongs to the LysR transcriptional regulatory family.</text>
</comment>
<feature type="compositionally biased region" description="Basic and acidic residues" evidence="6">
    <location>
        <begin position="206"/>
        <end position="224"/>
    </location>
</feature>
<dbReference type="AlphaFoldDB" id="A0A6P2CI98"/>
<evidence type="ECO:0000256" key="6">
    <source>
        <dbReference type="SAM" id="MobiDB-lite"/>
    </source>
</evidence>
<dbReference type="EMBL" id="QRCM01000001">
    <property type="protein sequence ID" value="TXG90926.1"/>
    <property type="molecule type" value="Genomic_DNA"/>
</dbReference>
<dbReference type="Proteomes" id="UP000471120">
    <property type="component" value="Unassembled WGS sequence"/>
</dbReference>
<dbReference type="GO" id="GO:0003677">
    <property type="term" value="F:DNA binding"/>
    <property type="evidence" value="ECO:0007669"/>
    <property type="project" value="UniProtKB-KW"/>
</dbReference>
<comment type="caution">
    <text evidence="8">The sequence shown here is derived from an EMBL/GenBank/DDBJ whole genome shotgun (WGS) entry which is preliminary data.</text>
</comment>
<dbReference type="GO" id="GO:0032993">
    <property type="term" value="C:protein-DNA complex"/>
    <property type="evidence" value="ECO:0007669"/>
    <property type="project" value="TreeGrafter"/>
</dbReference>
<evidence type="ECO:0000256" key="4">
    <source>
        <dbReference type="ARBA" id="ARBA00023159"/>
    </source>
</evidence>
<dbReference type="PANTHER" id="PTHR30346:SF0">
    <property type="entry name" value="HCA OPERON TRANSCRIPTIONAL ACTIVATOR HCAR"/>
    <property type="match status" value="1"/>
</dbReference>
<sequence>MSEPSRSRFALAFAPGVTPAKWARVWAERMPDVELELVPVDVADAEALVRRGEVDAGLIRLRDRDGIAAIALYEEVSVVVVPKDHVATAADEVSLADLADDVLLRPADDVLDWPPEQRFSEHAPASAAVAVDWVASGLGCVIVPLSLARLHHRSDLTYRTVTDAPRSSVALAWLADRATDATEELVGIVRGRTANSSRGRGAPAEARTRTGESDARRKRSENPPRQRGRSGAKGTRSGSPRGRRRR</sequence>
<dbReference type="GO" id="GO:0003700">
    <property type="term" value="F:DNA-binding transcription factor activity"/>
    <property type="evidence" value="ECO:0007669"/>
    <property type="project" value="TreeGrafter"/>
</dbReference>
<accession>A0A6P2CI98</accession>
<dbReference type="InterPro" id="IPR005119">
    <property type="entry name" value="LysR_subst-bd"/>
</dbReference>
<evidence type="ECO:0000313" key="8">
    <source>
        <dbReference type="EMBL" id="TXG90926.1"/>
    </source>
</evidence>
<evidence type="ECO:0000256" key="3">
    <source>
        <dbReference type="ARBA" id="ARBA00023125"/>
    </source>
</evidence>
<keyword evidence="5" id="KW-0804">Transcription</keyword>
<feature type="domain" description="LysR substrate-binding" evidence="7">
    <location>
        <begin position="22"/>
        <end position="191"/>
    </location>
</feature>
<dbReference type="RefSeq" id="WP_040772102.1">
    <property type="nucleotide sequence ID" value="NZ_QRCM01000001.1"/>
</dbReference>
<name>A0A6P2CI98_9NOCA</name>
<evidence type="ECO:0000313" key="9">
    <source>
        <dbReference type="Proteomes" id="UP000471120"/>
    </source>
</evidence>